<feature type="region of interest" description="Disordered" evidence="11">
    <location>
        <begin position="218"/>
        <end position="255"/>
    </location>
</feature>
<comment type="caution">
    <text evidence="12">The sequence shown here is derived from an EMBL/GenBank/DDBJ whole genome shotgun (WGS) entry which is preliminary data.</text>
</comment>
<dbReference type="Proteomes" id="UP001431209">
    <property type="component" value="Unassembled WGS sequence"/>
</dbReference>
<dbReference type="Gene3D" id="2.130.10.10">
    <property type="entry name" value="YVTN repeat-like/Quinoprotein amine dehydrogenase"/>
    <property type="match status" value="1"/>
</dbReference>
<dbReference type="InterPro" id="IPR001680">
    <property type="entry name" value="WD40_rpt"/>
</dbReference>
<evidence type="ECO:0000256" key="11">
    <source>
        <dbReference type="SAM" id="MobiDB-lite"/>
    </source>
</evidence>
<dbReference type="GO" id="GO:0005874">
    <property type="term" value="C:microtubule"/>
    <property type="evidence" value="ECO:0007669"/>
    <property type="project" value="UniProtKB-KW"/>
</dbReference>
<comment type="subcellular location">
    <subcellularLocation>
        <location evidence="1">Cytoplasm</location>
        <location evidence="1">Cytoskeleton</location>
        <location evidence="1">Cilium axoneme</location>
    </subcellularLocation>
</comment>
<keyword evidence="7" id="KW-0243">Dynein</keyword>
<proteinExistence type="inferred from homology"/>
<accession>A0AAW2ZGE6</accession>
<feature type="compositionally biased region" description="Basic residues" evidence="11">
    <location>
        <begin position="13"/>
        <end position="22"/>
    </location>
</feature>
<feature type="region of interest" description="Disordered" evidence="11">
    <location>
        <begin position="1"/>
        <end position="28"/>
    </location>
</feature>
<reference evidence="12 13" key="1">
    <citation type="submission" date="2024-03" db="EMBL/GenBank/DDBJ databases">
        <title>The Acrasis kona genome and developmental transcriptomes reveal deep origins of eukaryotic multicellular pathways.</title>
        <authorList>
            <person name="Sheikh S."/>
            <person name="Fu C.-J."/>
            <person name="Brown M.W."/>
            <person name="Baldauf S.L."/>
        </authorList>
    </citation>
    <scope>NUCLEOTIDE SEQUENCE [LARGE SCALE GENOMIC DNA]</scope>
    <source>
        <strain evidence="12 13">ATCC MYA-3509</strain>
    </source>
</reference>
<evidence type="ECO:0000256" key="10">
    <source>
        <dbReference type="ARBA" id="ARBA00023273"/>
    </source>
</evidence>
<dbReference type="SUPFAM" id="SSF50978">
    <property type="entry name" value="WD40 repeat-like"/>
    <property type="match status" value="1"/>
</dbReference>
<evidence type="ECO:0000256" key="1">
    <source>
        <dbReference type="ARBA" id="ARBA00004430"/>
    </source>
</evidence>
<keyword evidence="6" id="KW-0677">Repeat</keyword>
<dbReference type="InterPro" id="IPR036322">
    <property type="entry name" value="WD40_repeat_dom_sf"/>
</dbReference>
<feature type="compositionally biased region" description="Low complexity" evidence="11">
    <location>
        <begin position="226"/>
        <end position="237"/>
    </location>
</feature>
<keyword evidence="8" id="KW-0505">Motor protein</keyword>
<evidence type="ECO:0000256" key="4">
    <source>
        <dbReference type="ARBA" id="ARBA00022574"/>
    </source>
</evidence>
<dbReference type="EMBL" id="JAOPGA020001503">
    <property type="protein sequence ID" value="KAL0488972.1"/>
    <property type="molecule type" value="Genomic_DNA"/>
</dbReference>
<name>A0AAW2ZGE6_9EUKA</name>
<gene>
    <name evidence="12" type="ORF">AKO1_013464</name>
</gene>
<keyword evidence="10" id="KW-0966">Cell projection</keyword>
<dbReference type="PANTHER" id="PTHR12442">
    <property type="entry name" value="DYNEIN INTERMEDIATE CHAIN"/>
    <property type="match status" value="1"/>
</dbReference>
<keyword evidence="3" id="KW-0963">Cytoplasm</keyword>
<dbReference type="GO" id="GO:0003341">
    <property type="term" value="P:cilium movement"/>
    <property type="evidence" value="ECO:0007669"/>
    <property type="project" value="TreeGrafter"/>
</dbReference>
<evidence type="ECO:0000256" key="5">
    <source>
        <dbReference type="ARBA" id="ARBA00022701"/>
    </source>
</evidence>
<evidence type="ECO:0000256" key="7">
    <source>
        <dbReference type="ARBA" id="ARBA00023017"/>
    </source>
</evidence>
<dbReference type="InterPro" id="IPR015943">
    <property type="entry name" value="WD40/YVTN_repeat-like_dom_sf"/>
</dbReference>
<sequence length="406" mass="46324">MKSSRGSKLQIPPRKKVIRRNKTPADGIADSFHEDAKAEGNDWDIIIPAPDRLNDLTEEQLDTTIERILESKNPNAPENIVRFSYNEMTYKHDHTVEQTCFHYSDDGSLILKNGEEARLQREEQEKKKFALNSRMQEERDSQTESSTSTGVGDGEVDPKQVYNQFNFSERATQTFNNHTRDVLVVSEPPPSMSFCATATQWEIYDSYQQYFEDQKKLTKSGKKNTENSSGGSNTSDGTNKDGKDKKDRQKSVQEIVHGEAMARSAQLMERMVNQNSHDEILQDFKFWDDPSDDFKDPLSGSVLPLWSFSTEKAHKKQITALCWNPQYRDLFAVGYGSYDFMKQSGGVICCFSLKNSSFPEFTFTTETGVMSLDFHPKHSSLLAVGLYDGTVMIFDVRQKQNKPLKF</sequence>
<dbReference type="GO" id="GO:0036158">
    <property type="term" value="P:outer dynein arm assembly"/>
    <property type="evidence" value="ECO:0007669"/>
    <property type="project" value="TreeGrafter"/>
</dbReference>
<dbReference type="SMART" id="SM00320">
    <property type="entry name" value="WD40"/>
    <property type="match status" value="2"/>
</dbReference>
<organism evidence="12 13">
    <name type="scientific">Acrasis kona</name>
    <dbReference type="NCBI Taxonomy" id="1008807"/>
    <lineage>
        <taxon>Eukaryota</taxon>
        <taxon>Discoba</taxon>
        <taxon>Heterolobosea</taxon>
        <taxon>Tetramitia</taxon>
        <taxon>Eutetramitia</taxon>
        <taxon>Acrasidae</taxon>
        <taxon>Acrasis</taxon>
    </lineage>
</organism>
<dbReference type="PANTHER" id="PTHR12442:SF11">
    <property type="entry name" value="DYNEIN AXONEMAL INTERMEDIATE CHAIN 1"/>
    <property type="match status" value="1"/>
</dbReference>
<dbReference type="AlphaFoldDB" id="A0AAW2ZGE6"/>
<dbReference type="GO" id="GO:0036157">
    <property type="term" value="C:outer dynein arm"/>
    <property type="evidence" value="ECO:0007669"/>
    <property type="project" value="TreeGrafter"/>
</dbReference>
<evidence type="ECO:0000256" key="9">
    <source>
        <dbReference type="ARBA" id="ARBA00023212"/>
    </source>
</evidence>
<feature type="compositionally biased region" description="Basic and acidic residues" evidence="11">
    <location>
        <begin position="238"/>
        <end position="251"/>
    </location>
</feature>
<evidence type="ECO:0000256" key="8">
    <source>
        <dbReference type="ARBA" id="ARBA00023175"/>
    </source>
</evidence>
<comment type="similarity">
    <text evidence="2">Belongs to the dynein intermediate chain family.</text>
</comment>
<evidence type="ECO:0000313" key="12">
    <source>
        <dbReference type="EMBL" id="KAL0488972.1"/>
    </source>
</evidence>
<dbReference type="GO" id="GO:0045503">
    <property type="term" value="F:dynein light chain binding"/>
    <property type="evidence" value="ECO:0007669"/>
    <property type="project" value="TreeGrafter"/>
</dbReference>
<evidence type="ECO:0000313" key="13">
    <source>
        <dbReference type="Proteomes" id="UP001431209"/>
    </source>
</evidence>
<evidence type="ECO:0000256" key="3">
    <source>
        <dbReference type="ARBA" id="ARBA00022490"/>
    </source>
</evidence>
<feature type="region of interest" description="Disordered" evidence="11">
    <location>
        <begin position="123"/>
        <end position="158"/>
    </location>
</feature>
<dbReference type="GO" id="GO:0045504">
    <property type="term" value="F:dynein heavy chain binding"/>
    <property type="evidence" value="ECO:0007669"/>
    <property type="project" value="TreeGrafter"/>
</dbReference>
<dbReference type="Pfam" id="PF00400">
    <property type="entry name" value="WD40"/>
    <property type="match status" value="1"/>
</dbReference>
<keyword evidence="5" id="KW-0493">Microtubule</keyword>
<evidence type="ECO:0000256" key="6">
    <source>
        <dbReference type="ARBA" id="ARBA00022737"/>
    </source>
</evidence>
<dbReference type="InterPro" id="IPR050687">
    <property type="entry name" value="Dynein_IC"/>
</dbReference>
<evidence type="ECO:0000256" key="2">
    <source>
        <dbReference type="ARBA" id="ARBA00011059"/>
    </source>
</evidence>
<protein>
    <submittedName>
        <fullName evidence="12">Dynein intermediate chain</fullName>
    </submittedName>
</protein>
<keyword evidence="4" id="KW-0853">WD repeat</keyword>
<keyword evidence="13" id="KW-1185">Reference proteome</keyword>
<keyword evidence="9" id="KW-0206">Cytoskeleton</keyword>